<comment type="caution">
    <text evidence="2">The sequence shown here is derived from an EMBL/GenBank/DDBJ whole genome shotgun (WGS) entry which is preliminary data.</text>
</comment>
<dbReference type="RefSeq" id="WP_203862056.1">
    <property type="nucleotide sequence ID" value="NZ_BAAAZQ010000030.1"/>
</dbReference>
<reference evidence="2 3" key="1">
    <citation type="submission" date="2021-01" db="EMBL/GenBank/DDBJ databases">
        <title>Whole genome shotgun sequence of Plantactinospora mayteni NBRC 109088.</title>
        <authorList>
            <person name="Komaki H."/>
            <person name="Tamura T."/>
        </authorList>
    </citation>
    <scope>NUCLEOTIDE SEQUENCE [LARGE SCALE GENOMIC DNA]</scope>
    <source>
        <strain evidence="2 3">NBRC 109088</strain>
    </source>
</reference>
<organism evidence="2 3">
    <name type="scientific">Plantactinospora mayteni</name>
    <dbReference type="NCBI Taxonomy" id="566021"/>
    <lineage>
        <taxon>Bacteria</taxon>
        <taxon>Bacillati</taxon>
        <taxon>Actinomycetota</taxon>
        <taxon>Actinomycetes</taxon>
        <taxon>Micromonosporales</taxon>
        <taxon>Micromonosporaceae</taxon>
        <taxon>Plantactinospora</taxon>
    </lineage>
</organism>
<name>A0ABQ4F1I3_9ACTN</name>
<dbReference type="PROSITE" id="PS51318">
    <property type="entry name" value="TAT"/>
    <property type="match status" value="1"/>
</dbReference>
<evidence type="ECO:0008006" key="4">
    <source>
        <dbReference type="Google" id="ProtNLM"/>
    </source>
</evidence>
<accession>A0ABQ4F1I3</accession>
<gene>
    <name evidence="2" type="ORF">Pma05_73370</name>
</gene>
<sequence length="56" mass="5648">MTTALTRRHLLAAALATGVAVPLGAGRGWAAPAPGAPGPARLTSRCSFVLYGLTRC</sequence>
<dbReference type="EMBL" id="BONX01000057">
    <property type="protein sequence ID" value="GIH00765.1"/>
    <property type="molecule type" value="Genomic_DNA"/>
</dbReference>
<dbReference type="Proteomes" id="UP000621500">
    <property type="component" value="Unassembled WGS sequence"/>
</dbReference>
<keyword evidence="3" id="KW-1185">Reference proteome</keyword>
<protein>
    <recommendedName>
        <fullName evidence="4">Twin-arginine translocation signal domain-containing protein</fullName>
    </recommendedName>
</protein>
<evidence type="ECO:0000313" key="2">
    <source>
        <dbReference type="EMBL" id="GIH00765.1"/>
    </source>
</evidence>
<feature type="signal peptide" evidence="1">
    <location>
        <begin position="1"/>
        <end position="25"/>
    </location>
</feature>
<dbReference type="InterPro" id="IPR006311">
    <property type="entry name" value="TAT_signal"/>
</dbReference>
<evidence type="ECO:0000256" key="1">
    <source>
        <dbReference type="SAM" id="SignalP"/>
    </source>
</evidence>
<feature type="chain" id="PRO_5045750331" description="Twin-arginine translocation signal domain-containing protein" evidence="1">
    <location>
        <begin position="26"/>
        <end position="56"/>
    </location>
</feature>
<evidence type="ECO:0000313" key="3">
    <source>
        <dbReference type="Proteomes" id="UP000621500"/>
    </source>
</evidence>
<proteinExistence type="predicted"/>
<keyword evidence="1" id="KW-0732">Signal</keyword>